<evidence type="ECO:0000256" key="4">
    <source>
        <dbReference type="ARBA" id="ARBA00023136"/>
    </source>
</evidence>
<feature type="transmembrane region" description="Helical" evidence="5">
    <location>
        <begin position="197"/>
        <end position="218"/>
    </location>
</feature>
<feature type="transmembrane region" description="Helical" evidence="5">
    <location>
        <begin position="138"/>
        <end position="160"/>
    </location>
</feature>
<feature type="transmembrane region" description="Helical" evidence="5">
    <location>
        <begin position="257"/>
        <end position="274"/>
    </location>
</feature>
<feature type="domain" description="EamA" evidence="6">
    <location>
        <begin position="141"/>
        <end position="271"/>
    </location>
</feature>
<name>A0ABX7MC07_9RHOO</name>
<feature type="transmembrane region" description="Helical" evidence="5">
    <location>
        <begin position="172"/>
        <end position="191"/>
    </location>
</feature>
<evidence type="ECO:0000256" key="3">
    <source>
        <dbReference type="ARBA" id="ARBA00022989"/>
    </source>
</evidence>
<dbReference type="PANTHER" id="PTHR22911:SF6">
    <property type="entry name" value="SOLUTE CARRIER FAMILY 35 MEMBER G1"/>
    <property type="match status" value="1"/>
</dbReference>
<keyword evidence="4 5" id="KW-0472">Membrane</keyword>
<proteinExistence type="predicted"/>
<evidence type="ECO:0000313" key="8">
    <source>
        <dbReference type="Proteomes" id="UP000663570"/>
    </source>
</evidence>
<evidence type="ECO:0000256" key="1">
    <source>
        <dbReference type="ARBA" id="ARBA00004141"/>
    </source>
</evidence>
<dbReference type="RefSeq" id="WP_206255752.1">
    <property type="nucleotide sequence ID" value="NZ_CP071060.1"/>
</dbReference>
<sequence>MGSLWMLVASLLFACMGACVKLGATRFNAAELVFWRGFVSLLLIGAWIAWQRRPVMTPMWRTHLARSVSGFVALVLYFLAIVTLPLAAAVTLNYTSPLWLAALVAILAHEPMRRGMWGALAIGLAGVAMVLKPSIDPALWYGAVFGLCSGALSSVAYLNVRKLGEAGEPEWRTVFWFSAVCAAGGLPFALFKPHAGAWTLTDAAILLGVGGFGALAQLAMTRAYRYGKTLVAASLSYTTVVFAAMFGAAIWGERLDPLALVGIVAVVLSGALAGRLSRKPAPPAETD</sequence>
<reference evidence="7 8" key="1">
    <citation type="submission" date="2021-02" db="EMBL/GenBank/DDBJ databases">
        <title>Niveibacterium changnyeongensis HC41.</title>
        <authorList>
            <person name="Kang M."/>
        </authorList>
    </citation>
    <scope>NUCLEOTIDE SEQUENCE [LARGE SCALE GENOMIC DNA]</scope>
    <source>
        <strain evidence="7 8">HC41</strain>
    </source>
</reference>
<comment type="subcellular location">
    <subcellularLocation>
        <location evidence="1">Membrane</location>
        <topology evidence="1">Multi-pass membrane protein</topology>
    </subcellularLocation>
</comment>
<gene>
    <name evidence="7" type="ORF">JY500_07210</name>
</gene>
<keyword evidence="3 5" id="KW-1133">Transmembrane helix</keyword>
<organism evidence="7 8">
    <name type="scientific">Niveibacterium microcysteis</name>
    <dbReference type="NCBI Taxonomy" id="2811415"/>
    <lineage>
        <taxon>Bacteria</taxon>
        <taxon>Pseudomonadati</taxon>
        <taxon>Pseudomonadota</taxon>
        <taxon>Betaproteobacteria</taxon>
        <taxon>Rhodocyclales</taxon>
        <taxon>Rhodocyclaceae</taxon>
        <taxon>Niveibacterium</taxon>
    </lineage>
</organism>
<evidence type="ECO:0000259" key="6">
    <source>
        <dbReference type="Pfam" id="PF00892"/>
    </source>
</evidence>
<dbReference type="PANTHER" id="PTHR22911">
    <property type="entry name" value="ACYL-MALONYL CONDENSING ENZYME-RELATED"/>
    <property type="match status" value="1"/>
</dbReference>
<keyword evidence="8" id="KW-1185">Reference proteome</keyword>
<dbReference type="SUPFAM" id="SSF103481">
    <property type="entry name" value="Multidrug resistance efflux transporter EmrE"/>
    <property type="match status" value="2"/>
</dbReference>
<dbReference type="InterPro" id="IPR037185">
    <property type="entry name" value="EmrE-like"/>
</dbReference>
<dbReference type="InterPro" id="IPR000620">
    <property type="entry name" value="EamA_dom"/>
</dbReference>
<evidence type="ECO:0000256" key="5">
    <source>
        <dbReference type="SAM" id="Phobius"/>
    </source>
</evidence>
<feature type="transmembrane region" description="Helical" evidence="5">
    <location>
        <begin position="33"/>
        <end position="50"/>
    </location>
</feature>
<protein>
    <submittedName>
        <fullName evidence="7">DMT family transporter</fullName>
    </submittedName>
</protein>
<feature type="transmembrane region" description="Helical" evidence="5">
    <location>
        <begin position="230"/>
        <end position="251"/>
    </location>
</feature>
<dbReference type="EMBL" id="CP071060">
    <property type="protein sequence ID" value="QSI78406.1"/>
    <property type="molecule type" value="Genomic_DNA"/>
</dbReference>
<dbReference type="Pfam" id="PF00892">
    <property type="entry name" value="EamA"/>
    <property type="match status" value="2"/>
</dbReference>
<keyword evidence="2 5" id="KW-0812">Transmembrane</keyword>
<evidence type="ECO:0000313" key="7">
    <source>
        <dbReference type="EMBL" id="QSI78406.1"/>
    </source>
</evidence>
<evidence type="ECO:0000256" key="2">
    <source>
        <dbReference type="ARBA" id="ARBA00022692"/>
    </source>
</evidence>
<dbReference type="Proteomes" id="UP000663570">
    <property type="component" value="Chromosome"/>
</dbReference>
<accession>A0ABX7MC07</accession>
<feature type="domain" description="EamA" evidence="6">
    <location>
        <begin position="2"/>
        <end position="131"/>
    </location>
</feature>